<evidence type="ECO:0000256" key="10">
    <source>
        <dbReference type="ARBA" id="ARBA00023235"/>
    </source>
</evidence>
<evidence type="ECO:0000256" key="8">
    <source>
        <dbReference type="ARBA" id="ARBA00023004"/>
    </source>
</evidence>
<dbReference type="InterPro" id="IPR058240">
    <property type="entry name" value="rSAM_sf"/>
</dbReference>
<dbReference type="NCBIfam" id="TIGR00238">
    <property type="entry name" value="KamA family radical SAM protein"/>
    <property type="match status" value="1"/>
</dbReference>
<evidence type="ECO:0000313" key="13">
    <source>
        <dbReference type="Proteomes" id="UP001209701"/>
    </source>
</evidence>
<feature type="domain" description="Radical SAM core" evidence="11">
    <location>
        <begin position="132"/>
        <end position="344"/>
    </location>
</feature>
<dbReference type="Proteomes" id="UP001209701">
    <property type="component" value="Unassembled WGS sequence"/>
</dbReference>
<dbReference type="InterPro" id="IPR013785">
    <property type="entry name" value="Aldolase_TIM"/>
</dbReference>
<reference evidence="12 13" key="1">
    <citation type="submission" date="2021-11" db="EMBL/GenBank/DDBJ databases">
        <authorList>
            <person name="Liang Q."/>
            <person name="Mou H."/>
            <person name="Liu Z."/>
        </authorList>
    </citation>
    <scope>NUCLEOTIDE SEQUENCE [LARGE SCALE GENOMIC DNA]</scope>
    <source>
        <strain evidence="12 13">CHU3</strain>
    </source>
</reference>
<dbReference type="EMBL" id="JAJIRN010000001">
    <property type="protein sequence ID" value="MCV2366536.1"/>
    <property type="molecule type" value="Genomic_DNA"/>
</dbReference>
<organism evidence="12 13">
    <name type="scientific">Roseateles oligotrophus</name>
    <dbReference type="NCBI Taxonomy" id="1769250"/>
    <lineage>
        <taxon>Bacteria</taxon>
        <taxon>Pseudomonadati</taxon>
        <taxon>Pseudomonadota</taxon>
        <taxon>Betaproteobacteria</taxon>
        <taxon>Burkholderiales</taxon>
        <taxon>Sphaerotilaceae</taxon>
        <taxon>Roseateles</taxon>
    </lineage>
</organism>
<evidence type="ECO:0000256" key="3">
    <source>
        <dbReference type="ARBA" id="ARBA00008703"/>
    </source>
</evidence>
<keyword evidence="9" id="KW-0411">Iron-sulfur</keyword>
<dbReference type="InterPro" id="IPR025895">
    <property type="entry name" value="LAM_C_dom"/>
</dbReference>
<dbReference type="InterPro" id="IPR007197">
    <property type="entry name" value="rSAM"/>
</dbReference>
<dbReference type="CDD" id="cd01335">
    <property type="entry name" value="Radical_SAM"/>
    <property type="match status" value="1"/>
</dbReference>
<keyword evidence="13" id="KW-1185">Reference proteome</keyword>
<keyword evidence="8" id="KW-0408">Iron</keyword>
<comment type="cofactor">
    <cofactor evidence="2">
        <name>[4Fe-4S] cluster</name>
        <dbReference type="ChEBI" id="CHEBI:49883"/>
    </cofactor>
</comment>
<comment type="cofactor">
    <cofactor evidence="1">
        <name>pyridoxal 5'-phosphate</name>
        <dbReference type="ChEBI" id="CHEBI:597326"/>
    </cofactor>
</comment>
<proteinExistence type="inferred from homology"/>
<name>A0ABT2Y8B0_9BURK</name>
<protein>
    <submittedName>
        <fullName evidence="12">KamA family radical SAM protein</fullName>
    </submittedName>
</protein>
<comment type="similarity">
    <text evidence="3">Belongs to the radical SAM superfamily. KamA family.</text>
</comment>
<evidence type="ECO:0000256" key="2">
    <source>
        <dbReference type="ARBA" id="ARBA00001966"/>
    </source>
</evidence>
<comment type="caution">
    <text evidence="12">The sequence shown here is derived from an EMBL/GenBank/DDBJ whole genome shotgun (WGS) entry which is preliminary data.</text>
</comment>
<evidence type="ECO:0000313" key="12">
    <source>
        <dbReference type="EMBL" id="MCV2366536.1"/>
    </source>
</evidence>
<keyword evidence="5" id="KW-0949">S-adenosyl-L-methionine</keyword>
<dbReference type="SUPFAM" id="SSF102114">
    <property type="entry name" value="Radical SAM enzymes"/>
    <property type="match status" value="1"/>
</dbReference>
<evidence type="ECO:0000256" key="5">
    <source>
        <dbReference type="ARBA" id="ARBA00022691"/>
    </source>
</evidence>
<dbReference type="SFLD" id="SFLDG01070">
    <property type="entry name" value="PLP-dependent"/>
    <property type="match status" value="1"/>
</dbReference>
<gene>
    <name evidence="12" type="ORF">LNV07_00260</name>
</gene>
<dbReference type="InterPro" id="IPR003739">
    <property type="entry name" value="Lys_aminomutase/Glu_NH3_mut"/>
</dbReference>
<keyword evidence="4" id="KW-0004">4Fe-4S</keyword>
<dbReference type="PROSITE" id="PS51918">
    <property type="entry name" value="RADICAL_SAM"/>
    <property type="match status" value="1"/>
</dbReference>
<dbReference type="Pfam" id="PF04055">
    <property type="entry name" value="Radical_SAM"/>
    <property type="match status" value="1"/>
</dbReference>
<evidence type="ECO:0000256" key="6">
    <source>
        <dbReference type="ARBA" id="ARBA00022723"/>
    </source>
</evidence>
<dbReference type="Gene3D" id="3.20.20.70">
    <property type="entry name" value="Aldolase class I"/>
    <property type="match status" value="1"/>
</dbReference>
<dbReference type="PIRSF" id="PIRSF004911">
    <property type="entry name" value="DUF160"/>
    <property type="match status" value="1"/>
</dbReference>
<dbReference type="RefSeq" id="WP_263569177.1">
    <property type="nucleotide sequence ID" value="NZ_JAJIRN010000001.1"/>
</dbReference>
<sequence length="406" mass="45491">MLQKVVEIKAPSTATATTSASASGKLLTRPELDAYDPRAESWQKQFARRYTHHSELTGVLDGVENVDETVYSKFAVALTPYMAQLMDKSDPACPIRLQYLPSHHEQTKPGFATMLDQLGEEGDTIPGTSIVHRYPRRVLFLVSNTCATLCRFCTRKRMVSQPAGSVHKDEIEASIDYIAGNPLIQDVLLSGGDPLTFTDERLDYILGELRRRAPHVRFLRMGSRMVVQLPTRITPELCAVLEKHRVQMINIHINHPKEITPLLRERVKMIQKAGIMMGLQTVCLKGVNDDVEVMRELFMQSIEMGVRPYYVYSTDMVEGAHHFIVPHHRMIELYEGLRGWISGPAVPTFIVDGLGGLGKLPIIPSYVKEEVLDDGTGTTIKCRNYAGKTVEMPGLGQNYSLPTRSN</sequence>
<evidence type="ECO:0000256" key="1">
    <source>
        <dbReference type="ARBA" id="ARBA00001933"/>
    </source>
</evidence>
<evidence type="ECO:0000259" key="11">
    <source>
        <dbReference type="PROSITE" id="PS51918"/>
    </source>
</evidence>
<accession>A0ABT2Y8B0</accession>
<dbReference type="SFLD" id="SFLDS00029">
    <property type="entry name" value="Radical_SAM"/>
    <property type="match status" value="1"/>
</dbReference>
<evidence type="ECO:0000256" key="7">
    <source>
        <dbReference type="ARBA" id="ARBA00022898"/>
    </source>
</evidence>
<dbReference type="Pfam" id="PF12544">
    <property type="entry name" value="LAM_C"/>
    <property type="match status" value="1"/>
</dbReference>
<keyword evidence="7" id="KW-0663">Pyridoxal phosphate</keyword>
<keyword evidence="10" id="KW-0413">Isomerase</keyword>
<evidence type="ECO:0000256" key="9">
    <source>
        <dbReference type="ARBA" id="ARBA00023014"/>
    </source>
</evidence>
<keyword evidence="6" id="KW-0479">Metal-binding</keyword>
<dbReference type="PANTHER" id="PTHR30538:SF1">
    <property type="entry name" value="L-LYSINE 2,3-AMINOMUTASE"/>
    <property type="match status" value="1"/>
</dbReference>
<evidence type="ECO:0000256" key="4">
    <source>
        <dbReference type="ARBA" id="ARBA00022485"/>
    </source>
</evidence>
<dbReference type="PANTHER" id="PTHR30538">
    <property type="entry name" value="LYSINE 2,3-AMINOMUTASE-RELATED"/>
    <property type="match status" value="1"/>
</dbReference>